<sequence>MRMRECSQTAPTPQRAFDDASELVAAAAPELARSGEVYARLISMALEAHRGQAALRLFTQQKQYGVQPSVQLYRTLFAGVARLPGVAEQTALLQRVDRCFEQLLGLRHPRDSDDAEGSAEHSGRQVRNAARDEAADLSSPEFDLTCAAYFHLLRRTERWSAAEDAWAAYRDVTPEPSVPLLDAAVYCLFSLRQAEHFPARSGALTPIARDVFACLKQAYTRRQTRHFGSRPLGRHPENFGDALSWAMVLDHLIRYHHVRTSLLVSLCALLPISDVRHEALSETVASWSGLPVLRFFLDEFAPAAGAGSLLADDMKPDWRRDVAARLFHEIASAALWACSGFSDAPIALRRFIDSYAALPYDGPQAIHRAHAETVLTVAREAADAHLALSMIRLMLPMPHKPNRKQLVPATQHWFLAMSALRASNEPVEDKARMALDVWQLYAPLARRRADLATSVNNNNTFGLYVIRPALVLEFLACRSEPHAAPVDDASAALAAPSDAEHYAETVRAIEAGFWLKNILPETSVLTKPPAKTGALSPRLDQWLSLDGNNHASLSRACARQLADHLAYALAAASVTPDERRSWTALLSHARKTGEWFYAQDHYDFGSRNGPGANRTMRPIQ</sequence>
<proteinExistence type="predicted"/>
<name>A0A316Z4P0_9BASI</name>
<dbReference type="EMBL" id="KZ819302">
    <property type="protein sequence ID" value="PWN95928.1"/>
    <property type="molecule type" value="Genomic_DNA"/>
</dbReference>
<organism evidence="2 3">
    <name type="scientific">Tilletiopsis washingtonensis</name>
    <dbReference type="NCBI Taxonomy" id="58919"/>
    <lineage>
        <taxon>Eukaryota</taxon>
        <taxon>Fungi</taxon>
        <taxon>Dikarya</taxon>
        <taxon>Basidiomycota</taxon>
        <taxon>Ustilaginomycotina</taxon>
        <taxon>Exobasidiomycetes</taxon>
        <taxon>Entylomatales</taxon>
        <taxon>Entylomatales incertae sedis</taxon>
        <taxon>Tilletiopsis</taxon>
    </lineage>
</organism>
<dbReference type="AlphaFoldDB" id="A0A316Z4P0"/>
<protein>
    <submittedName>
        <fullName evidence="2">Uncharacterized protein</fullName>
    </submittedName>
</protein>
<dbReference type="Proteomes" id="UP000245946">
    <property type="component" value="Unassembled WGS sequence"/>
</dbReference>
<evidence type="ECO:0000313" key="3">
    <source>
        <dbReference type="Proteomes" id="UP000245946"/>
    </source>
</evidence>
<feature type="region of interest" description="Disordered" evidence="1">
    <location>
        <begin position="110"/>
        <end position="132"/>
    </location>
</feature>
<reference evidence="2 3" key="1">
    <citation type="journal article" date="2018" name="Mol. Biol. Evol.">
        <title>Broad Genomic Sampling Reveals a Smut Pathogenic Ancestry of the Fungal Clade Ustilaginomycotina.</title>
        <authorList>
            <person name="Kijpornyongpan T."/>
            <person name="Mondo S.J."/>
            <person name="Barry K."/>
            <person name="Sandor L."/>
            <person name="Lee J."/>
            <person name="Lipzen A."/>
            <person name="Pangilinan J."/>
            <person name="LaButti K."/>
            <person name="Hainaut M."/>
            <person name="Henrissat B."/>
            <person name="Grigoriev I.V."/>
            <person name="Spatafora J.W."/>
            <person name="Aime M.C."/>
        </authorList>
    </citation>
    <scope>NUCLEOTIDE SEQUENCE [LARGE SCALE GENOMIC DNA]</scope>
    <source>
        <strain evidence="2 3">MCA 4186</strain>
    </source>
</reference>
<gene>
    <name evidence="2" type="ORF">FA09DRAFT_131091</name>
</gene>
<evidence type="ECO:0000313" key="2">
    <source>
        <dbReference type="EMBL" id="PWN95928.1"/>
    </source>
</evidence>
<evidence type="ECO:0000256" key="1">
    <source>
        <dbReference type="SAM" id="MobiDB-lite"/>
    </source>
</evidence>
<accession>A0A316Z4P0</accession>
<dbReference type="RefSeq" id="XP_025596207.1">
    <property type="nucleotide sequence ID" value="XM_025739080.1"/>
</dbReference>
<keyword evidence="3" id="KW-1185">Reference proteome</keyword>
<dbReference type="GeneID" id="37266626"/>